<dbReference type="AlphaFoldDB" id="A0A0R0CVF8"/>
<gene>
    <name evidence="3" type="ORF">ABB28_08940</name>
</gene>
<dbReference type="PATRIC" id="fig|517011.3.peg.1453"/>
<evidence type="ECO:0000256" key="2">
    <source>
        <dbReference type="SAM" id="Phobius"/>
    </source>
</evidence>
<feature type="transmembrane region" description="Helical" evidence="2">
    <location>
        <begin position="32"/>
        <end position="49"/>
    </location>
</feature>
<proteinExistence type="predicted"/>
<comment type="caution">
    <text evidence="3">The sequence shown here is derived from an EMBL/GenBank/DDBJ whole genome shotgun (WGS) entry which is preliminary data.</text>
</comment>
<accession>A0A0R0CVF8</accession>
<feature type="compositionally biased region" description="Basic and acidic residues" evidence="1">
    <location>
        <begin position="62"/>
        <end position="71"/>
    </location>
</feature>
<keyword evidence="2" id="KW-1133">Transmembrane helix</keyword>
<sequence>MSHLTVPLYCAGTTAFLLALLLRAIWTSAHSFTLLFLAALLFFAWRTYAETRKNWPAFKGEMRRRTDDRRRAAQQKRYRHH</sequence>
<keyword evidence="2" id="KW-0472">Membrane</keyword>
<organism evidence="3 4">
    <name type="scientific">Stenotrophomonas chelatiphaga</name>
    <dbReference type="NCBI Taxonomy" id="517011"/>
    <lineage>
        <taxon>Bacteria</taxon>
        <taxon>Pseudomonadati</taxon>
        <taxon>Pseudomonadota</taxon>
        <taxon>Gammaproteobacteria</taxon>
        <taxon>Lysobacterales</taxon>
        <taxon>Lysobacteraceae</taxon>
        <taxon>Stenotrophomonas</taxon>
    </lineage>
</organism>
<keyword evidence="4" id="KW-1185">Reference proteome</keyword>
<feature type="transmembrane region" description="Helical" evidence="2">
    <location>
        <begin position="7"/>
        <end position="26"/>
    </location>
</feature>
<keyword evidence="2" id="KW-0812">Transmembrane</keyword>
<feature type="compositionally biased region" description="Basic residues" evidence="1">
    <location>
        <begin position="72"/>
        <end position="81"/>
    </location>
</feature>
<evidence type="ECO:0008006" key="5">
    <source>
        <dbReference type="Google" id="ProtNLM"/>
    </source>
</evidence>
<name>A0A0R0CVF8_9GAMM</name>
<reference evidence="3 4" key="1">
    <citation type="submission" date="2015-05" db="EMBL/GenBank/DDBJ databases">
        <title>Genome sequencing and analysis of members of genus Stenotrophomonas.</title>
        <authorList>
            <person name="Patil P.P."/>
            <person name="Midha S."/>
            <person name="Patil P.B."/>
        </authorList>
    </citation>
    <scope>NUCLEOTIDE SEQUENCE [LARGE SCALE GENOMIC DNA]</scope>
    <source>
        <strain evidence="3 4">DSM 21508</strain>
    </source>
</reference>
<dbReference type="RefSeq" id="WP_057508286.1">
    <property type="nucleotide sequence ID" value="NZ_LDJK01000036.1"/>
</dbReference>
<dbReference type="EMBL" id="LDJK01000036">
    <property type="protein sequence ID" value="KRG73833.1"/>
    <property type="molecule type" value="Genomic_DNA"/>
</dbReference>
<evidence type="ECO:0000313" key="3">
    <source>
        <dbReference type="EMBL" id="KRG73833.1"/>
    </source>
</evidence>
<protein>
    <recommendedName>
        <fullName evidence="5">Transmembrane protein</fullName>
    </recommendedName>
</protein>
<evidence type="ECO:0000313" key="4">
    <source>
        <dbReference type="Proteomes" id="UP000051386"/>
    </source>
</evidence>
<feature type="region of interest" description="Disordered" evidence="1">
    <location>
        <begin position="62"/>
        <end position="81"/>
    </location>
</feature>
<dbReference type="Proteomes" id="UP000051386">
    <property type="component" value="Unassembled WGS sequence"/>
</dbReference>
<evidence type="ECO:0000256" key="1">
    <source>
        <dbReference type="SAM" id="MobiDB-lite"/>
    </source>
</evidence>